<dbReference type="EMBL" id="MEKH01000010">
    <property type="protein sequence ID" value="ODO01680.1"/>
    <property type="molecule type" value="Genomic_DNA"/>
</dbReference>
<name>A0A1E3JLF0_9TREE</name>
<evidence type="ECO:0000313" key="1">
    <source>
        <dbReference type="EMBL" id="ODO01680.1"/>
    </source>
</evidence>
<gene>
    <name evidence="1" type="ORF">I350_06506</name>
</gene>
<reference evidence="1 2" key="1">
    <citation type="submission" date="2016-06" db="EMBL/GenBank/DDBJ databases">
        <title>Evolution of pathogenesis and genome organization in the Tremellales.</title>
        <authorList>
            <person name="Cuomo C."/>
            <person name="Litvintseva A."/>
            <person name="Heitman J."/>
            <person name="Chen Y."/>
            <person name="Sun S."/>
            <person name="Springer D."/>
            <person name="Dromer F."/>
            <person name="Young S."/>
            <person name="Zeng Q."/>
            <person name="Chapman S."/>
            <person name="Gujja S."/>
            <person name="Saif S."/>
            <person name="Birren B."/>
        </authorList>
    </citation>
    <scope>NUCLEOTIDE SEQUENCE [LARGE SCALE GENOMIC DNA]</scope>
    <source>
        <strain evidence="1 2">CBS 6273</strain>
    </source>
</reference>
<organism evidence="1 2">
    <name type="scientific">Cryptococcus amylolentus CBS 6273</name>
    <dbReference type="NCBI Taxonomy" id="1296118"/>
    <lineage>
        <taxon>Eukaryota</taxon>
        <taxon>Fungi</taxon>
        <taxon>Dikarya</taxon>
        <taxon>Basidiomycota</taxon>
        <taxon>Agaricomycotina</taxon>
        <taxon>Tremellomycetes</taxon>
        <taxon>Tremellales</taxon>
        <taxon>Cryptococcaceae</taxon>
        <taxon>Cryptococcus</taxon>
    </lineage>
</organism>
<dbReference type="AlphaFoldDB" id="A0A1E3JLF0"/>
<proteinExistence type="predicted"/>
<sequence>MHRKSKESERMMLCIDSLSPDGVRSLTKDGEERMAGERLSERLDPCEGAVLFRYNMDMELGGDGWSDDLSFAISDVTVAADPESVQMVLGNIFYPATTGPRHCHCCASFVPQGDDELWKYHHSQRMGVVFDTVSKELVDERISRY</sequence>
<accession>A0A1E3JLF0</accession>
<comment type="caution">
    <text evidence="1">The sequence shown here is derived from an EMBL/GenBank/DDBJ whole genome shotgun (WGS) entry which is preliminary data.</text>
</comment>
<protein>
    <submittedName>
        <fullName evidence="1">Uncharacterized protein</fullName>
    </submittedName>
</protein>
<dbReference type="Proteomes" id="UP000095149">
    <property type="component" value="Unassembled WGS sequence"/>
</dbReference>
<evidence type="ECO:0000313" key="2">
    <source>
        <dbReference type="Proteomes" id="UP000095149"/>
    </source>
</evidence>